<keyword evidence="8" id="KW-1185">Reference proteome</keyword>
<keyword evidence="2" id="KW-1003">Cell membrane</keyword>
<name>A0A2S7UYY0_9GAMM</name>
<reference evidence="7 8" key="1">
    <citation type="submission" date="2016-12" db="EMBL/GenBank/DDBJ databases">
        <title>Diversity of luminous bacteria.</title>
        <authorList>
            <person name="Yoshizawa S."/>
            <person name="Kogure K."/>
        </authorList>
    </citation>
    <scope>NUCLEOTIDE SEQUENCE [LARGE SCALE GENOMIC DNA]</scope>
    <source>
        <strain evidence="7 8">SA4-48</strain>
    </source>
</reference>
<dbReference type="Pfam" id="PF03899">
    <property type="entry name" value="ATP-synt_I"/>
    <property type="match status" value="1"/>
</dbReference>
<gene>
    <name evidence="7" type="ORF">BTO11_03580</name>
</gene>
<comment type="caution">
    <text evidence="7">The sequence shown here is derived from an EMBL/GenBank/DDBJ whole genome shotgun (WGS) entry which is preliminary data.</text>
</comment>
<evidence type="ECO:0000256" key="2">
    <source>
        <dbReference type="ARBA" id="ARBA00022475"/>
    </source>
</evidence>
<dbReference type="Proteomes" id="UP000239007">
    <property type="component" value="Unassembled WGS sequence"/>
</dbReference>
<evidence type="ECO:0000313" key="7">
    <source>
        <dbReference type="EMBL" id="PQJ55143.1"/>
    </source>
</evidence>
<feature type="transmembrane region" description="Helical" evidence="6">
    <location>
        <begin position="25"/>
        <end position="45"/>
    </location>
</feature>
<sequence>MLQLLIGLLISVSIGITWDSLTGKSFLIGVLLDVVPSFVFTLYAFRFTGARKLQMVAASFYRGETVKIMLTGALFILVIKTIPVIFPVLFLGFLMAKISQFLQSILF</sequence>
<dbReference type="InterPro" id="IPR005598">
    <property type="entry name" value="ATP_synth_I"/>
</dbReference>
<proteinExistence type="predicted"/>
<dbReference type="GO" id="GO:0005886">
    <property type="term" value="C:plasma membrane"/>
    <property type="evidence" value="ECO:0007669"/>
    <property type="project" value="UniProtKB-SubCell"/>
</dbReference>
<evidence type="ECO:0008006" key="9">
    <source>
        <dbReference type="Google" id="ProtNLM"/>
    </source>
</evidence>
<evidence type="ECO:0000313" key="8">
    <source>
        <dbReference type="Proteomes" id="UP000239007"/>
    </source>
</evidence>
<protein>
    <recommendedName>
        <fullName evidence="9">F0F1 ATP synthase subunit I</fullName>
    </recommendedName>
</protein>
<evidence type="ECO:0000256" key="3">
    <source>
        <dbReference type="ARBA" id="ARBA00022692"/>
    </source>
</evidence>
<dbReference type="AlphaFoldDB" id="A0A2S7UYY0"/>
<comment type="subcellular location">
    <subcellularLocation>
        <location evidence="1">Cell membrane</location>
        <topology evidence="1">Multi-pass membrane protein</topology>
    </subcellularLocation>
</comment>
<keyword evidence="5 6" id="KW-0472">Membrane</keyword>
<keyword evidence="3 6" id="KW-0812">Transmembrane</keyword>
<evidence type="ECO:0000256" key="6">
    <source>
        <dbReference type="SAM" id="Phobius"/>
    </source>
</evidence>
<keyword evidence="4 6" id="KW-1133">Transmembrane helix</keyword>
<evidence type="ECO:0000256" key="1">
    <source>
        <dbReference type="ARBA" id="ARBA00004651"/>
    </source>
</evidence>
<dbReference type="EMBL" id="MSCH01000003">
    <property type="protein sequence ID" value="PQJ55143.1"/>
    <property type="molecule type" value="Genomic_DNA"/>
</dbReference>
<evidence type="ECO:0000256" key="5">
    <source>
        <dbReference type="ARBA" id="ARBA00023136"/>
    </source>
</evidence>
<accession>A0A2S7UYY0</accession>
<feature type="transmembrane region" description="Helical" evidence="6">
    <location>
        <begin position="66"/>
        <end position="94"/>
    </location>
</feature>
<evidence type="ECO:0000256" key="4">
    <source>
        <dbReference type="ARBA" id="ARBA00022989"/>
    </source>
</evidence>
<organism evidence="7 8">
    <name type="scientific">Psychrosphaera saromensis</name>
    <dbReference type="NCBI Taxonomy" id="716813"/>
    <lineage>
        <taxon>Bacteria</taxon>
        <taxon>Pseudomonadati</taxon>
        <taxon>Pseudomonadota</taxon>
        <taxon>Gammaproteobacteria</taxon>
        <taxon>Alteromonadales</taxon>
        <taxon>Pseudoalteromonadaceae</taxon>
        <taxon>Psychrosphaera</taxon>
    </lineage>
</organism>